<organism evidence="2 3">
    <name type="scientific">Dryococelus australis</name>
    <dbReference type="NCBI Taxonomy" id="614101"/>
    <lineage>
        <taxon>Eukaryota</taxon>
        <taxon>Metazoa</taxon>
        <taxon>Ecdysozoa</taxon>
        <taxon>Arthropoda</taxon>
        <taxon>Hexapoda</taxon>
        <taxon>Insecta</taxon>
        <taxon>Pterygota</taxon>
        <taxon>Neoptera</taxon>
        <taxon>Polyneoptera</taxon>
        <taxon>Phasmatodea</taxon>
        <taxon>Verophasmatodea</taxon>
        <taxon>Anareolatae</taxon>
        <taxon>Phasmatidae</taxon>
        <taxon>Eurycanthinae</taxon>
        <taxon>Dryococelus</taxon>
    </lineage>
</organism>
<feature type="region of interest" description="Disordered" evidence="1">
    <location>
        <begin position="87"/>
        <end position="106"/>
    </location>
</feature>
<keyword evidence="3" id="KW-1185">Reference proteome</keyword>
<proteinExistence type="predicted"/>
<gene>
    <name evidence="2" type="ORF">PR048_016636</name>
</gene>
<comment type="caution">
    <text evidence="2">The sequence shown here is derived from an EMBL/GenBank/DDBJ whole genome shotgun (WGS) entry which is preliminary data.</text>
</comment>
<protein>
    <recommendedName>
        <fullName evidence="4">HAT C-terminal dimerisation domain-containing protein</fullName>
    </recommendedName>
</protein>
<evidence type="ECO:0000313" key="3">
    <source>
        <dbReference type="Proteomes" id="UP001159363"/>
    </source>
</evidence>
<evidence type="ECO:0000256" key="1">
    <source>
        <dbReference type="SAM" id="MobiDB-lite"/>
    </source>
</evidence>
<dbReference type="EMBL" id="JARBHB010000006">
    <property type="protein sequence ID" value="KAJ8880170.1"/>
    <property type="molecule type" value="Genomic_DNA"/>
</dbReference>
<evidence type="ECO:0000313" key="2">
    <source>
        <dbReference type="EMBL" id="KAJ8880170.1"/>
    </source>
</evidence>
<evidence type="ECO:0008006" key="4">
    <source>
        <dbReference type="Google" id="ProtNLM"/>
    </source>
</evidence>
<dbReference type="Proteomes" id="UP001159363">
    <property type="component" value="Chromosome 5"/>
</dbReference>
<name>A0ABQ9H797_9NEOP</name>
<accession>A0ABQ9H797</accession>
<sequence>MPPATLEIASSDSIDNYWDKVSLHEEHEKICFRTQCKLVKALIILQHSNAGVERAFSTLKLIKTAHRPSLQSPMLNAPTHIFIGQQQHREFEPTDTIKKKARHLRK</sequence>
<feature type="compositionally biased region" description="Basic and acidic residues" evidence="1">
    <location>
        <begin position="87"/>
        <end position="98"/>
    </location>
</feature>
<reference evidence="2 3" key="1">
    <citation type="submission" date="2023-02" db="EMBL/GenBank/DDBJ databases">
        <title>LHISI_Scaffold_Assembly.</title>
        <authorList>
            <person name="Stuart O.P."/>
            <person name="Cleave R."/>
            <person name="Magrath M.J.L."/>
            <person name="Mikheyev A.S."/>
        </authorList>
    </citation>
    <scope>NUCLEOTIDE SEQUENCE [LARGE SCALE GENOMIC DNA]</scope>
    <source>
        <strain evidence="2">Daus_M_001</strain>
        <tissue evidence="2">Leg muscle</tissue>
    </source>
</reference>